<protein>
    <submittedName>
        <fullName evidence="1">Uncharacterized protein</fullName>
    </submittedName>
</protein>
<dbReference type="Proteomes" id="UP001500058">
    <property type="component" value="Unassembled WGS sequence"/>
</dbReference>
<evidence type="ECO:0000313" key="2">
    <source>
        <dbReference type="Proteomes" id="UP001500058"/>
    </source>
</evidence>
<name>A0ABP5VVK5_9ACTN</name>
<organism evidence="1 2">
    <name type="scientific">Streptomyces glaucosporus</name>
    <dbReference type="NCBI Taxonomy" id="284044"/>
    <lineage>
        <taxon>Bacteria</taxon>
        <taxon>Bacillati</taxon>
        <taxon>Actinomycetota</taxon>
        <taxon>Actinomycetes</taxon>
        <taxon>Kitasatosporales</taxon>
        <taxon>Streptomycetaceae</taxon>
        <taxon>Streptomyces</taxon>
    </lineage>
</organism>
<sequence length="146" mass="15991">MPEISNERLRKISSSGLVVRDTPPPSGVPAASEAWRKVANIETEPVIKVSQSLPDAMSEVDRQWLAQAKKESLFAEDGSFLISVAGPGASEEGWVCVQWPGSASMASTLFQAERSPEFVAMSMDGRVLCAVTTEEYDFWIVVHEFK</sequence>
<dbReference type="EMBL" id="BAAATJ010000029">
    <property type="protein sequence ID" value="GAA2412908.1"/>
    <property type="molecule type" value="Genomic_DNA"/>
</dbReference>
<reference evidence="2" key="1">
    <citation type="journal article" date="2019" name="Int. J. Syst. Evol. Microbiol.">
        <title>The Global Catalogue of Microorganisms (GCM) 10K type strain sequencing project: providing services to taxonomists for standard genome sequencing and annotation.</title>
        <authorList>
            <consortium name="The Broad Institute Genomics Platform"/>
            <consortium name="The Broad Institute Genome Sequencing Center for Infectious Disease"/>
            <person name="Wu L."/>
            <person name="Ma J."/>
        </authorList>
    </citation>
    <scope>NUCLEOTIDE SEQUENCE [LARGE SCALE GENOMIC DNA]</scope>
    <source>
        <strain evidence="2">JCM 6921</strain>
    </source>
</reference>
<comment type="caution">
    <text evidence="1">The sequence shown here is derived from an EMBL/GenBank/DDBJ whole genome shotgun (WGS) entry which is preliminary data.</text>
</comment>
<proteinExistence type="predicted"/>
<evidence type="ECO:0000313" key="1">
    <source>
        <dbReference type="EMBL" id="GAA2412908.1"/>
    </source>
</evidence>
<accession>A0ABP5VVK5</accession>
<keyword evidence="2" id="KW-1185">Reference proteome</keyword>
<dbReference type="RefSeq" id="WP_344633198.1">
    <property type="nucleotide sequence ID" value="NZ_BAAATJ010000029.1"/>
</dbReference>
<gene>
    <name evidence="1" type="ORF">GCM10010420_47950</name>
</gene>